<evidence type="ECO:0008006" key="3">
    <source>
        <dbReference type="Google" id="ProtNLM"/>
    </source>
</evidence>
<dbReference type="PATRIC" id="fig|82380.10.peg.1333"/>
<gene>
    <name evidence="1" type="ORF">RN51_01325</name>
</gene>
<dbReference type="Proteomes" id="UP000033725">
    <property type="component" value="Unassembled WGS sequence"/>
</dbReference>
<accession>A0A0F0KUM1</accession>
<proteinExistence type="predicted"/>
<dbReference type="EMBL" id="JYIV01000022">
    <property type="protein sequence ID" value="KJL23790.1"/>
    <property type="molecule type" value="Genomic_DNA"/>
</dbReference>
<dbReference type="RefSeq" id="WP_045263247.1">
    <property type="nucleotide sequence ID" value="NZ_JYIV01000022.1"/>
</dbReference>
<dbReference type="AlphaFoldDB" id="A0A0F0KUM1"/>
<organism evidence="1 2">
    <name type="scientific">Microbacterium oxydans</name>
    <dbReference type="NCBI Taxonomy" id="82380"/>
    <lineage>
        <taxon>Bacteria</taxon>
        <taxon>Bacillati</taxon>
        <taxon>Actinomycetota</taxon>
        <taxon>Actinomycetes</taxon>
        <taxon>Micrococcales</taxon>
        <taxon>Microbacteriaceae</taxon>
        <taxon>Microbacterium</taxon>
    </lineage>
</organism>
<comment type="caution">
    <text evidence="1">The sequence shown here is derived from an EMBL/GenBank/DDBJ whole genome shotgun (WGS) entry which is preliminary data.</text>
</comment>
<name>A0A0F0KUM1_9MICO</name>
<dbReference type="SUPFAM" id="SSF46955">
    <property type="entry name" value="Putative DNA-binding domain"/>
    <property type="match status" value="1"/>
</dbReference>
<reference evidence="1 2" key="1">
    <citation type="submission" date="2015-02" db="EMBL/GenBank/DDBJ databases">
        <title>Draft genome sequences of ten Microbacterium spp. with emphasis on heavy metal contaminated environments.</title>
        <authorList>
            <person name="Corretto E."/>
        </authorList>
    </citation>
    <scope>NUCLEOTIDE SEQUENCE [LARGE SCALE GENOMIC DNA]</scope>
    <source>
        <strain evidence="1 2">BEL163</strain>
    </source>
</reference>
<evidence type="ECO:0000313" key="1">
    <source>
        <dbReference type="EMBL" id="KJL23790.1"/>
    </source>
</evidence>
<sequence length="86" mass="9818">MHTPERTPRFLTFAQVRERFQVSDKTPKNWVSKGYLQVYRADDGTMLLNLDEIEAALKILGPTKMRTGLRRYGAAVKPLPIQAVSE</sequence>
<evidence type="ECO:0000313" key="2">
    <source>
        <dbReference type="Proteomes" id="UP000033725"/>
    </source>
</evidence>
<dbReference type="InterPro" id="IPR009061">
    <property type="entry name" value="DNA-bd_dom_put_sf"/>
</dbReference>
<protein>
    <recommendedName>
        <fullName evidence="3">DNA-binding protein</fullName>
    </recommendedName>
</protein>